<sequence length="94" mass="10467">MKQTNGARRPLGTRCLCWSPIPCISLAAPSLRPPGGVRYLTRPLLSPYNHQRHHPHLSCNLHECFIGGGGGRLNRPMGGWMTACFREYAPPDPY</sequence>
<name>A0A914WX12_9BILA</name>
<dbReference type="WBParaSite" id="PSAMB.scaffold515size48503.g6742.t1">
    <property type="protein sequence ID" value="PSAMB.scaffold515size48503.g6742.t1"/>
    <property type="gene ID" value="PSAMB.scaffold515size48503.g6742"/>
</dbReference>
<proteinExistence type="predicted"/>
<dbReference type="Proteomes" id="UP000887566">
    <property type="component" value="Unplaced"/>
</dbReference>
<organism evidence="1 2">
    <name type="scientific">Plectus sambesii</name>
    <dbReference type="NCBI Taxonomy" id="2011161"/>
    <lineage>
        <taxon>Eukaryota</taxon>
        <taxon>Metazoa</taxon>
        <taxon>Ecdysozoa</taxon>
        <taxon>Nematoda</taxon>
        <taxon>Chromadorea</taxon>
        <taxon>Plectida</taxon>
        <taxon>Plectina</taxon>
        <taxon>Plectoidea</taxon>
        <taxon>Plectidae</taxon>
        <taxon>Plectus</taxon>
    </lineage>
</organism>
<protein>
    <submittedName>
        <fullName evidence="2">Secreted protein</fullName>
    </submittedName>
</protein>
<keyword evidence="1" id="KW-1185">Reference proteome</keyword>
<evidence type="ECO:0000313" key="2">
    <source>
        <dbReference type="WBParaSite" id="PSAMB.scaffold515size48503.g6742.t1"/>
    </source>
</evidence>
<dbReference type="AlphaFoldDB" id="A0A914WX12"/>
<accession>A0A914WX12</accession>
<evidence type="ECO:0000313" key="1">
    <source>
        <dbReference type="Proteomes" id="UP000887566"/>
    </source>
</evidence>
<reference evidence="2" key="1">
    <citation type="submission" date="2022-11" db="UniProtKB">
        <authorList>
            <consortium name="WormBaseParasite"/>
        </authorList>
    </citation>
    <scope>IDENTIFICATION</scope>
</reference>